<dbReference type="Proteomes" id="UP000285897">
    <property type="component" value="Unassembled WGS sequence"/>
</dbReference>
<organism evidence="2 4">
    <name type="scientific">Blautia obeum</name>
    <dbReference type="NCBI Taxonomy" id="40520"/>
    <lineage>
        <taxon>Bacteria</taxon>
        <taxon>Bacillati</taxon>
        <taxon>Bacillota</taxon>
        <taxon>Clostridia</taxon>
        <taxon>Lachnospirales</taxon>
        <taxon>Lachnospiraceae</taxon>
        <taxon>Blautia</taxon>
    </lineage>
</organism>
<evidence type="ECO:0000313" key="4">
    <source>
        <dbReference type="Proteomes" id="UP000095409"/>
    </source>
</evidence>
<evidence type="ECO:0000313" key="5">
    <source>
        <dbReference type="Proteomes" id="UP000285897"/>
    </source>
</evidence>
<feature type="region of interest" description="Disordered" evidence="1">
    <location>
        <begin position="136"/>
        <end position="160"/>
    </location>
</feature>
<dbReference type="RefSeq" id="WP_044925928.1">
    <property type="nucleotide sequence ID" value="NZ_CYZD01000006.1"/>
</dbReference>
<reference evidence="2 4" key="1">
    <citation type="submission" date="2015-09" db="EMBL/GenBank/DDBJ databases">
        <authorList>
            <consortium name="Pathogen Informatics"/>
        </authorList>
    </citation>
    <scope>NUCLEOTIDE SEQUENCE [LARGE SCALE GENOMIC DNA]</scope>
    <source>
        <strain evidence="2 4">2789STDY5608837</strain>
    </source>
</reference>
<proteinExistence type="predicted"/>
<dbReference type="GeneID" id="79803460"/>
<reference evidence="3 5" key="2">
    <citation type="submission" date="2018-08" db="EMBL/GenBank/DDBJ databases">
        <title>A genome reference for cultivated species of the human gut microbiota.</title>
        <authorList>
            <person name="Zou Y."/>
            <person name="Xue W."/>
            <person name="Luo G."/>
        </authorList>
    </citation>
    <scope>NUCLEOTIDE SEQUENCE [LARGE SCALE GENOMIC DNA]</scope>
    <source>
        <strain evidence="3 5">AF37-6AC</strain>
    </source>
</reference>
<evidence type="ECO:0000256" key="1">
    <source>
        <dbReference type="SAM" id="MobiDB-lite"/>
    </source>
</evidence>
<dbReference type="Pfam" id="PF12687">
    <property type="entry name" value="DUF3801"/>
    <property type="match status" value="1"/>
</dbReference>
<evidence type="ECO:0000313" key="3">
    <source>
        <dbReference type="EMBL" id="RHL48449.1"/>
    </source>
</evidence>
<protein>
    <submittedName>
        <fullName evidence="3">PcfB family protein</fullName>
    </submittedName>
    <submittedName>
        <fullName evidence="2">Protein of uncharacterized function (DUF3801)</fullName>
    </submittedName>
</protein>
<dbReference type="InterPro" id="IPR024234">
    <property type="entry name" value="DUF3801"/>
</dbReference>
<sequence>MQEEVTQKTIALSVKTARVTADVLKNMLRKYLSGQKQKGKNPYKVGKQSYKELKSQGSGLSNIEITDGNIKSFERVAKKYRLDFALKKDSSTKPPTYYVFFKGQDTEMMNLAFKKYLGVQMNKKDKPSIMEKLMHFKDAVSKGKNRERAREQQKDRGQSL</sequence>
<evidence type="ECO:0000313" key="2">
    <source>
        <dbReference type="EMBL" id="CUO18539.1"/>
    </source>
</evidence>
<dbReference type="Proteomes" id="UP000095409">
    <property type="component" value="Unassembled WGS sequence"/>
</dbReference>
<accession>A0A174D2M4</accession>
<dbReference type="AlphaFoldDB" id="A0A174D2M4"/>
<dbReference type="EMBL" id="CYZD01000006">
    <property type="protein sequence ID" value="CUO18539.1"/>
    <property type="molecule type" value="Genomic_DNA"/>
</dbReference>
<dbReference type="EMBL" id="QROS01000004">
    <property type="protein sequence ID" value="RHL48449.1"/>
    <property type="molecule type" value="Genomic_DNA"/>
</dbReference>
<name>A0A174D2M4_9FIRM</name>
<gene>
    <name evidence="3" type="ORF">DW021_07130</name>
    <name evidence="2" type="ORF">ERS852394_01656</name>
</gene>